<reference evidence="2 3" key="1">
    <citation type="submission" date="2019-02" db="EMBL/GenBank/DDBJ databases">
        <title>Deep-cultivation of Planctomycetes and their phenomic and genomic characterization uncovers novel biology.</title>
        <authorList>
            <person name="Wiegand S."/>
            <person name="Jogler M."/>
            <person name="Boedeker C."/>
            <person name="Pinto D."/>
            <person name="Vollmers J."/>
            <person name="Rivas-Marin E."/>
            <person name="Kohn T."/>
            <person name="Peeters S.H."/>
            <person name="Heuer A."/>
            <person name="Rast P."/>
            <person name="Oberbeckmann S."/>
            <person name="Bunk B."/>
            <person name="Jeske O."/>
            <person name="Meyerdierks A."/>
            <person name="Storesund J.E."/>
            <person name="Kallscheuer N."/>
            <person name="Luecker S."/>
            <person name="Lage O.M."/>
            <person name="Pohl T."/>
            <person name="Merkel B.J."/>
            <person name="Hornburger P."/>
            <person name="Mueller R.-W."/>
            <person name="Bruemmer F."/>
            <person name="Labrenz M."/>
            <person name="Spormann A.M."/>
            <person name="Op Den Camp H."/>
            <person name="Overmann J."/>
            <person name="Amann R."/>
            <person name="Jetten M.S.M."/>
            <person name="Mascher T."/>
            <person name="Medema M.H."/>
            <person name="Devos D.P."/>
            <person name="Kaster A.-K."/>
            <person name="Ovreas L."/>
            <person name="Rohde M."/>
            <person name="Galperin M.Y."/>
            <person name="Jogler C."/>
        </authorList>
    </citation>
    <scope>NUCLEOTIDE SEQUENCE [LARGE SCALE GENOMIC DNA]</scope>
    <source>
        <strain evidence="2 3">Pla144</strain>
    </source>
</reference>
<feature type="transmembrane region" description="Helical" evidence="1">
    <location>
        <begin position="34"/>
        <end position="55"/>
    </location>
</feature>
<dbReference type="RefSeq" id="WP_146451838.1">
    <property type="nucleotide sequence ID" value="NZ_SJPS01000005.1"/>
</dbReference>
<gene>
    <name evidence="2" type="ORF">Pla144_34910</name>
</gene>
<evidence type="ECO:0000313" key="2">
    <source>
        <dbReference type="EMBL" id="TWU24606.1"/>
    </source>
</evidence>
<evidence type="ECO:0000256" key="1">
    <source>
        <dbReference type="SAM" id="Phobius"/>
    </source>
</evidence>
<keyword evidence="1" id="KW-0472">Membrane</keyword>
<dbReference type="OrthoDB" id="288611at2"/>
<keyword evidence="1" id="KW-0812">Transmembrane</keyword>
<keyword evidence="3" id="KW-1185">Reference proteome</keyword>
<name>A0A5C6CNI0_9BACT</name>
<dbReference type="Proteomes" id="UP000318437">
    <property type="component" value="Unassembled WGS sequence"/>
</dbReference>
<accession>A0A5C6CNI0</accession>
<evidence type="ECO:0000313" key="3">
    <source>
        <dbReference type="Proteomes" id="UP000318437"/>
    </source>
</evidence>
<protein>
    <recommendedName>
        <fullName evidence="4">PEP-CTERM protein-sorting domain-containing protein</fullName>
    </recommendedName>
</protein>
<sequence>MSRIQYQVLSAEERIGQVCSNGLLAGVLSSDSAVSIRAISLGLLCALIVLMVAIADVGTAAGGTWEIGAFTRAEVHYQGIPENVTFIDSSNVFATSPVGVARSVSTAIQGGSTASAVSATYVNVPPDFRSGVFSSFSRAEVSVGPTPVSLGSNAFGGTGGVNWQTEVGDETLNIAYAFTGQGGDASIDVDSNGGLVNISEGTGFLTIPLGSSIEHRLLLSAGFGVVAHALTPQDSLQFAVTWGRDGLPGLSVMNPFPPQTGQQSGTFQFTIPVMQDYGIGNTLYFDPVFAHGYEYRVEGSRFASFTIPHVLPNGDKLFQLEFDGVTYDLMAGSVFDFTSIDALGASQFFLRGIDVGEMVDPDIHPPFVSGLSFTSEGIANVSQIALSVPEPSTFGIMMATMAIAAVRRRASCRSCRSKCDRS</sequence>
<evidence type="ECO:0008006" key="4">
    <source>
        <dbReference type="Google" id="ProtNLM"/>
    </source>
</evidence>
<comment type="caution">
    <text evidence="2">The sequence shown here is derived from an EMBL/GenBank/DDBJ whole genome shotgun (WGS) entry which is preliminary data.</text>
</comment>
<dbReference type="AlphaFoldDB" id="A0A5C6CNI0"/>
<proteinExistence type="predicted"/>
<dbReference type="EMBL" id="SJPS01000005">
    <property type="protein sequence ID" value="TWU24606.1"/>
    <property type="molecule type" value="Genomic_DNA"/>
</dbReference>
<keyword evidence="1" id="KW-1133">Transmembrane helix</keyword>
<organism evidence="2 3">
    <name type="scientific">Bythopirellula polymerisocia</name>
    <dbReference type="NCBI Taxonomy" id="2528003"/>
    <lineage>
        <taxon>Bacteria</taxon>
        <taxon>Pseudomonadati</taxon>
        <taxon>Planctomycetota</taxon>
        <taxon>Planctomycetia</taxon>
        <taxon>Pirellulales</taxon>
        <taxon>Lacipirellulaceae</taxon>
        <taxon>Bythopirellula</taxon>
    </lineage>
</organism>